<accession>A0A6A5R0L6</accession>
<dbReference type="SUPFAM" id="SSF54695">
    <property type="entry name" value="POZ domain"/>
    <property type="match status" value="1"/>
</dbReference>
<gene>
    <name evidence="2" type="ORF">BDU57DRAFT_422072</name>
</gene>
<proteinExistence type="predicted"/>
<dbReference type="InterPro" id="IPR011333">
    <property type="entry name" value="SKP1/BTB/POZ_sf"/>
</dbReference>
<organism evidence="2 3">
    <name type="scientific">Ampelomyces quisqualis</name>
    <name type="common">Powdery mildew agent</name>
    <dbReference type="NCBI Taxonomy" id="50730"/>
    <lineage>
        <taxon>Eukaryota</taxon>
        <taxon>Fungi</taxon>
        <taxon>Dikarya</taxon>
        <taxon>Ascomycota</taxon>
        <taxon>Pezizomycotina</taxon>
        <taxon>Dothideomycetes</taxon>
        <taxon>Pleosporomycetidae</taxon>
        <taxon>Pleosporales</taxon>
        <taxon>Pleosporineae</taxon>
        <taxon>Phaeosphaeriaceae</taxon>
        <taxon>Ampelomyces</taxon>
    </lineage>
</organism>
<keyword evidence="3" id="KW-1185">Reference proteome</keyword>
<dbReference type="OrthoDB" id="2414723at2759"/>
<dbReference type="InterPro" id="IPR003131">
    <property type="entry name" value="T1-type_BTB"/>
</dbReference>
<sequence length="114" mass="13416">IDLDVSGYRFRTRKSVLSISPSFKNLLTRWEDCTDIQPDGSLYIDANPLTFRHLLDLMRRPSRFPLFWTKEGGFDYALYANLEEEADFFLVESLRDWIREGGYTKAIVTETKLR</sequence>
<feature type="non-terminal residue" evidence="2">
    <location>
        <position position="1"/>
    </location>
</feature>
<evidence type="ECO:0000313" key="2">
    <source>
        <dbReference type="EMBL" id="KAF1919627.1"/>
    </source>
</evidence>
<dbReference type="Pfam" id="PF02214">
    <property type="entry name" value="BTB_2"/>
    <property type="match status" value="1"/>
</dbReference>
<dbReference type="EMBL" id="ML979133">
    <property type="protein sequence ID" value="KAF1919627.1"/>
    <property type="molecule type" value="Genomic_DNA"/>
</dbReference>
<feature type="non-terminal residue" evidence="2">
    <location>
        <position position="114"/>
    </location>
</feature>
<dbReference type="Proteomes" id="UP000800096">
    <property type="component" value="Unassembled WGS sequence"/>
</dbReference>
<dbReference type="AlphaFoldDB" id="A0A6A5R0L6"/>
<feature type="domain" description="Potassium channel tetramerisation-type BTB" evidence="1">
    <location>
        <begin position="1"/>
        <end position="92"/>
    </location>
</feature>
<evidence type="ECO:0000313" key="3">
    <source>
        <dbReference type="Proteomes" id="UP000800096"/>
    </source>
</evidence>
<evidence type="ECO:0000259" key="1">
    <source>
        <dbReference type="Pfam" id="PF02214"/>
    </source>
</evidence>
<protein>
    <recommendedName>
        <fullName evidence="1">Potassium channel tetramerisation-type BTB domain-containing protein</fullName>
    </recommendedName>
</protein>
<dbReference type="GO" id="GO:0051260">
    <property type="term" value="P:protein homooligomerization"/>
    <property type="evidence" value="ECO:0007669"/>
    <property type="project" value="InterPro"/>
</dbReference>
<name>A0A6A5R0L6_AMPQU</name>
<dbReference type="Gene3D" id="3.30.710.10">
    <property type="entry name" value="Potassium Channel Kv1.1, Chain A"/>
    <property type="match status" value="1"/>
</dbReference>
<reference evidence="2" key="1">
    <citation type="journal article" date="2020" name="Stud. Mycol.">
        <title>101 Dothideomycetes genomes: a test case for predicting lifestyles and emergence of pathogens.</title>
        <authorList>
            <person name="Haridas S."/>
            <person name="Albert R."/>
            <person name="Binder M."/>
            <person name="Bloem J."/>
            <person name="Labutti K."/>
            <person name="Salamov A."/>
            <person name="Andreopoulos B."/>
            <person name="Baker S."/>
            <person name="Barry K."/>
            <person name="Bills G."/>
            <person name="Bluhm B."/>
            <person name="Cannon C."/>
            <person name="Castanera R."/>
            <person name="Culley D."/>
            <person name="Daum C."/>
            <person name="Ezra D."/>
            <person name="Gonzalez J."/>
            <person name="Henrissat B."/>
            <person name="Kuo A."/>
            <person name="Liang C."/>
            <person name="Lipzen A."/>
            <person name="Lutzoni F."/>
            <person name="Magnuson J."/>
            <person name="Mondo S."/>
            <person name="Nolan M."/>
            <person name="Ohm R."/>
            <person name="Pangilinan J."/>
            <person name="Park H.-J."/>
            <person name="Ramirez L."/>
            <person name="Alfaro M."/>
            <person name="Sun H."/>
            <person name="Tritt A."/>
            <person name="Yoshinaga Y."/>
            <person name="Zwiers L.-H."/>
            <person name="Turgeon B."/>
            <person name="Goodwin S."/>
            <person name="Spatafora J."/>
            <person name="Crous P."/>
            <person name="Grigoriev I."/>
        </authorList>
    </citation>
    <scope>NUCLEOTIDE SEQUENCE</scope>
    <source>
        <strain evidence="2">HMLAC05119</strain>
    </source>
</reference>